<accession>A0ABX0XK79</accession>
<dbReference type="Proteomes" id="UP000734218">
    <property type="component" value="Unassembled WGS sequence"/>
</dbReference>
<comment type="caution">
    <text evidence="2">The sequence shown here is derived from an EMBL/GenBank/DDBJ whole genome shotgun (WGS) entry which is preliminary data.</text>
</comment>
<evidence type="ECO:0000313" key="3">
    <source>
        <dbReference type="Proteomes" id="UP000734218"/>
    </source>
</evidence>
<name>A0ABX0XK79_9SPHN</name>
<proteinExistence type="predicted"/>
<evidence type="ECO:0000313" key="2">
    <source>
        <dbReference type="EMBL" id="NJC33140.1"/>
    </source>
</evidence>
<gene>
    <name evidence="2" type="ORF">GGR88_000614</name>
</gene>
<reference evidence="2 3" key="1">
    <citation type="submission" date="2020-03" db="EMBL/GenBank/DDBJ databases">
        <title>Genomic Encyclopedia of Type Strains, Phase IV (KMG-IV): sequencing the most valuable type-strain genomes for metagenomic binning, comparative biology and taxonomic classification.</title>
        <authorList>
            <person name="Goeker M."/>
        </authorList>
    </citation>
    <scope>NUCLEOTIDE SEQUENCE [LARGE SCALE GENOMIC DNA]</scope>
    <source>
        <strain evidence="2 3">DSM 27651</strain>
    </source>
</reference>
<protein>
    <submittedName>
        <fullName evidence="2">Uncharacterized protein</fullName>
    </submittedName>
</protein>
<sequence>MKGSDILRQAGEALYGERWQTPLSRDLGVTDRTMRNWAAGRHEVPGDVPDKLLTILRQRGDSMARLAARIEEHVRAEGGRPTAQEEKAREGQ</sequence>
<evidence type="ECO:0000256" key="1">
    <source>
        <dbReference type="SAM" id="MobiDB-lite"/>
    </source>
</evidence>
<keyword evidence="3" id="KW-1185">Reference proteome</keyword>
<feature type="region of interest" description="Disordered" evidence="1">
    <location>
        <begin position="73"/>
        <end position="92"/>
    </location>
</feature>
<dbReference type="EMBL" id="JAATJE010000001">
    <property type="protein sequence ID" value="NJC33140.1"/>
    <property type="molecule type" value="Genomic_DNA"/>
</dbReference>
<organism evidence="2 3">
    <name type="scientific">Sphingomonas jejuensis</name>
    <dbReference type="NCBI Taxonomy" id="904715"/>
    <lineage>
        <taxon>Bacteria</taxon>
        <taxon>Pseudomonadati</taxon>
        <taxon>Pseudomonadota</taxon>
        <taxon>Alphaproteobacteria</taxon>
        <taxon>Sphingomonadales</taxon>
        <taxon>Sphingomonadaceae</taxon>
        <taxon>Sphingomonas</taxon>
    </lineage>
</organism>
<dbReference type="RefSeq" id="WP_167952887.1">
    <property type="nucleotide sequence ID" value="NZ_JAATJE010000001.1"/>
</dbReference>